<dbReference type="CDD" id="cd09620">
    <property type="entry name" value="CBM9_like_3"/>
    <property type="match status" value="1"/>
</dbReference>
<dbReference type="Gene3D" id="2.60.40.1190">
    <property type="match status" value="1"/>
</dbReference>
<dbReference type="Proteomes" id="UP001596052">
    <property type="component" value="Unassembled WGS sequence"/>
</dbReference>
<dbReference type="EMBL" id="JBHSMQ010000002">
    <property type="protein sequence ID" value="MFC5454289.1"/>
    <property type="molecule type" value="Genomic_DNA"/>
</dbReference>
<organism evidence="2 3">
    <name type="scientific">Prosthecobacter fluviatilis</name>
    <dbReference type="NCBI Taxonomy" id="445931"/>
    <lineage>
        <taxon>Bacteria</taxon>
        <taxon>Pseudomonadati</taxon>
        <taxon>Verrucomicrobiota</taxon>
        <taxon>Verrucomicrobiia</taxon>
        <taxon>Verrucomicrobiales</taxon>
        <taxon>Verrucomicrobiaceae</taxon>
        <taxon>Prosthecobacter</taxon>
    </lineage>
</organism>
<keyword evidence="3" id="KW-1185">Reference proteome</keyword>
<protein>
    <submittedName>
        <fullName evidence="2">Carbohydrate-binding family 9-like protein</fullName>
    </submittedName>
</protein>
<dbReference type="InterPro" id="IPR010502">
    <property type="entry name" value="Carb-bd_dom_fam9"/>
</dbReference>
<dbReference type="Pfam" id="PF06452">
    <property type="entry name" value="CBM9_1"/>
    <property type="match status" value="1"/>
</dbReference>
<name>A0ABW0KLV3_9BACT</name>
<comment type="caution">
    <text evidence="2">The sequence shown here is derived from an EMBL/GenBank/DDBJ whole genome shotgun (WGS) entry which is preliminary data.</text>
</comment>
<evidence type="ECO:0000259" key="1">
    <source>
        <dbReference type="Pfam" id="PF06452"/>
    </source>
</evidence>
<gene>
    <name evidence="2" type="ORF">ACFQDI_05430</name>
</gene>
<feature type="domain" description="Carbohydrate-binding" evidence="1">
    <location>
        <begin position="16"/>
        <end position="202"/>
    </location>
</feature>
<accession>A0ABW0KLV3</accession>
<dbReference type="RefSeq" id="WP_377164222.1">
    <property type="nucleotide sequence ID" value="NZ_JBHSMQ010000002.1"/>
</dbReference>
<dbReference type="SUPFAM" id="SSF49344">
    <property type="entry name" value="CBD9-like"/>
    <property type="match status" value="1"/>
</dbReference>
<reference evidence="3" key="1">
    <citation type="journal article" date="2019" name="Int. J. Syst. Evol. Microbiol.">
        <title>The Global Catalogue of Microorganisms (GCM) 10K type strain sequencing project: providing services to taxonomists for standard genome sequencing and annotation.</title>
        <authorList>
            <consortium name="The Broad Institute Genomics Platform"/>
            <consortium name="The Broad Institute Genome Sequencing Center for Infectious Disease"/>
            <person name="Wu L."/>
            <person name="Ma J."/>
        </authorList>
    </citation>
    <scope>NUCLEOTIDE SEQUENCE [LARGE SCALE GENOMIC DNA]</scope>
    <source>
        <strain evidence="3">CGMCC 4.1469</strain>
    </source>
</reference>
<proteinExistence type="predicted"/>
<sequence>MKRYRVRHTSATALDWAVAESLTAFSFPWEESTAPFTEFRALWDESHLHFRFDCQDDDLVLPDGADAKERVLGSDRVEIFLSPDLSLKPYFCLEMSPRGDVLDYEASFYREMNWDWRCAGLSLAAEIMGNRYTVMGSIPLDTLRTLQVLKADSREFYAGLYRAEFRHKPDGSVQSGWMPWVNPQTERPDFHVPASFGILELV</sequence>
<evidence type="ECO:0000313" key="2">
    <source>
        <dbReference type="EMBL" id="MFC5454289.1"/>
    </source>
</evidence>
<evidence type="ECO:0000313" key="3">
    <source>
        <dbReference type="Proteomes" id="UP001596052"/>
    </source>
</evidence>